<keyword evidence="4" id="KW-0378">Hydrolase</keyword>
<dbReference type="InterPro" id="IPR002121">
    <property type="entry name" value="HRDC_dom"/>
</dbReference>
<dbReference type="CDD" id="cd06147">
    <property type="entry name" value="Rrp6p_like_exo"/>
    <property type="match status" value="1"/>
</dbReference>
<dbReference type="GO" id="GO:0000467">
    <property type="term" value="P:exonucleolytic trimming to generate mature 3'-end of 5.8S rRNA from tricistronic rRNA transcript (SSU-rRNA, 5.8S rRNA, LSU-rRNA)"/>
    <property type="evidence" value="ECO:0007669"/>
    <property type="project" value="InterPro"/>
</dbReference>
<evidence type="ECO:0000256" key="2">
    <source>
        <dbReference type="ARBA" id="ARBA00022552"/>
    </source>
</evidence>
<dbReference type="Gene3D" id="1.10.150.80">
    <property type="entry name" value="HRDC domain"/>
    <property type="match status" value="1"/>
</dbReference>
<dbReference type="InterPro" id="IPR010997">
    <property type="entry name" value="HRDC-like_sf"/>
</dbReference>
<evidence type="ECO:0000256" key="8">
    <source>
        <dbReference type="ARBA" id="ARBA00043957"/>
    </source>
</evidence>
<dbReference type="InterPro" id="IPR012337">
    <property type="entry name" value="RNaseH-like_sf"/>
</dbReference>
<evidence type="ECO:0000256" key="3">
    <source>
        <dbReference type="ARBA" id="ARBA00022722"/>
    </source>
</evidence>
<feature type="compositionally biased region" description="Basic residues" evidence="9">
    <location>
        <begin position="751"/>
        <end position="763"/>
    </location>
</feature>
<feature type="domain" description="HRDC" evidence="10">
    <location>
        <begin position="481"/>
        <end position="566"/>
    </location>
</feature>
<evidence type="ECO:0000313" key="12">
    <source>
        <dbReference type="Proteomes" id="UP001295684"/>
    </source>
</evidence>
<dbReference type="Proteomes" id="UP001295684">
    <property type="component" value="Unassembled WGS sequence"/>
</dbReference>
<evidence type="ECO:0000256" key="6">
    <source>
        <dbReference type="ARBA" id="ARBA00022839"/>
    </source>
</evidence>
<feature type="compositionally biased region" description="Basic and acidic residues" evidence="9">
    <location>
        <begin position="725"/>
        <end position="750"/>
    </location>
</feature>
<reference evidence="11" key="1">
    <citation type="submission" date="2023-07" db="EMBL/GenBank/DDBJ databases">
        <authorList>
            <consortium name="AG Swart"/>
            <person name="Singh M."/>
            <person name="Singh A."/>
            <person name="Seah K."/>
            <person name="Emmerich C."/>
        </authorList>
    </citation>
    <scope>NUCLEOTIDE SEQUENCE</scope>
    <source>
        <strain evidence="11">DP1</strain>
    </source>
</reference>
<comment type="subcellular location">
    <subcellularLocation>
        <location evidence="1">Nucleus</location>
    </subcellularLocation>
</comment>
<dbReference type="PANTHER" id="PTHR12124">
    <property type="entry name" value="POLYMYOSITIS/SCLERODERMA AUTOANTIGEN-RELATED"/>
    <property type="match status" value="1"/>
</dbReference>
<gene>
    <name evidence="11" type="ORF">ECRASSUSDP1_LOCUS25726</name>
</gene>
<organism evidence="11 12">
    <name type="scientific">Euplotes crassus</name>
    <dbReference type="NCBI Taxonomy" id="5936"/>
    <lineage>
        <taxon>Eukaryota</taxon>
        <taxon>Sar</taxon>
        <taxon>Alveolata</taxon>
        <taxon>Ciliophora</taxon>
        <taxon>Intramacronucleata</taxon>
        <taxon>Spirotrichea</taxon>
        <taxon>Hypotrichia</taxon>
        <taxon>Euplotida</taxon>
        <taxon>Euplotidae</taxon>
        <taxon>Moneuplotes</taxon>
    </lineage>
</organism>
<dbReference type="GO" id="GO:0071036">
    <property type="term" value="P:nuclear polyadenylation-dependent snoRNA catabolic process"/>
    <property type="evidence" value="ECO:0007669"/>
    <property type="project" value="TreeGrafter"/>
</dbReference>
<keyword evidence="2" id="KW-0698">rRNA processing</keyword>
<protein>
    <recommendedName>
        <fullName evidence="10">HRDC domain-containing protein</fullName>
    </recommendedName>
</protein>
<dbReference type="GO" id="GO:0071051">
    <property type="term" value="P:poly(A)-dependent snoRNA 3'-end processing"/>
    <property type="evidence" value="ECO:0007669"/>
    <property type="project" value="TreeGrafter"/>
</dbReference>
<feature type="region of interest" description="Disordered" evidence="9">
    <location>
        <begin position="725"/>
        <end position="771"/>
    </location>
</feature>
<dbReference type="InterPro" id="IPR045092">
    <property type="entry name" value="Rrp6-like"/>
</dbReference>
<dbReference type="InterPro" id="IPR002562">
    <property type="entry name" value="3'-5'_exonuclease_dom"/>
</dbReference>
<dbReference type="InterPro" id="IPR036397">
    <property type="entry name" value="RNaseH_sf"/>
</dbReference>
<dbReference type="GO" id="GO:0000166">
    <property type="term" value="F:nucleotide binding"/>
    <property type="evidence" value="ECO:0007669"/>
    <property type="project" value="InterPro"/>
</dbReference>
<dbReference type="GO" id="GO:0071039">
    <property type="term" value="P:nuclear polyadenylation-dependent CUT catabolic process"/>
    <property type="evidence" value="ECO:0007669"/>
    <property type="project" value="TreeGrafter"/>
</dbReference>
<dbReference type="Gene3D" id="3.30.420.10">
    <property type="entry name" value="Ribonuclease H-like superfamily/Ribonuclease H"/>
    <property type="match status" value="1"/>
</dbReference>
<name>A0AAD1Y3Z3_EUPCR</name>
<comment type="caution">
    <text evidence="11">The sequence shown here is derived from an EMBL/GenBank/DDBJ whole genome shotgun (WGS) entry which is preliminary data.</text>
</comment>
<proteinExistence type="inferred from homology"/>
<evidence type="ECO:0000256" key="7">
    <source>
        <dbReference type="ARBA" id="ARBA00023242"/>
    </source>
</evidence>
<feature type="region of interest" description="Disordered" evidence="9">
    <location>
        <begin position="794"/>
        <end position="813"/>
    </location>
</feature>
<dbReference type="AlphaFoldDB" id="A0AAD1Y3Z3"/>
<dbReference type="PROSITE" id="PS50967">
    <property type="entry name" value="HRDC"/>
    <property type="match status" value="1"/>
</dbReference>
<sequence length="866" mass="100194">MSSASATPDLLSSMTTKKTNKVLGILSKITQSLNNLPEGESYDYELSTTAKAKKKVKKCNKKIAKMLRGLMINTTREADNHQEFETLTSQAFLSKYHCVVDTADDLMEVANKNVDKFMRERQKGKDYEKELEKAFQLKHDKAPHVSSGASQIVKNTINYLAKPQLGFVPKMDNSYFQFVPSITHKENAIVPLHERITKLQAEHAAYLKAHPKILFTPDIEIPFIRTPHPYEEEIENIKVDWKKSLEEISQLNPTLPPDVDEWTHEFIDKPEQLEGFLEEIKGAKELAVDLEFHAYRSYQGFTCLMQLSTREKDYVLDTIALRSHLHVLNKVFTDPNIVKILHGSKYDIVWLQKDLGIYVVNLFDTGVAAKILGLKASLAFLLKHYCDVTADKKFQLADWRQRPLTEEMSKYARMDTHYLHYIYDTMRLELAQPKNKEDNPINYLKSVFKMSKEIALQIFEKPKAKDSDYFAIVQRNCTLMGEGQLEVLQMLLVWRDYVARVEDESVKYVMPNDVLFDIAKSTPKTSTELEEVLRRHPKHTKHVSILKFEEDLLERINKSVKTCEDKIQKRVNNKKKNSAEFDPLNESSSSDDEEEKKIPRSKKALPNKKIETQKKQSTFSLQNVQIKVDRITKPSNMFANTDNNVERSKQVGRINRFNTQLSMCELMGIQRSQVPQVEKSKKTLESQIQECMPVDVPVVEEITKDDLKNAVLRSDEVNVQNVHIPDEKKQEEDSDFETHKLPPSMREKYNIKKKSKRNKNKRAKTGEETEGKNLLLQQNKKTLMDTIKDITKQSKDKISNAEPIPKASKKRAKLAIAKRNEGTEINDEKWNQAIQNCEEVLDTQMAQRMKNKGKDRNMRKRKGKKR</sequence>
<keyword evidence="12" id="KW-1185">Reference proteome</keyword>
<keyword evidence="5" id="KW-0271">Exosome</keyword>
<keyword evidence="7" id="KW-0539">Nucleus</keyword>
<dbReference type="SMART" id="SM00474">
    <property type="entry name" value="35EXOc"/>
    <property type="match status" value="1"/>
</dbReference>
<dbReference type="Pfam" id="PF01612">
    <property type="entry name" value="DNA_pol_A_exo1"/>
    <property type="match status" value="1"/>
</dbReference>
<feature type="region of interest" description="Disordered" evidence="9">
    <location>
        <begin position="846"/>
        <end position="866"/>
    </location>
</feature>
<dbReference type="GO" id="GO:0071038">
    <property type="term" value="P:TRAMP-dependent tRNA surveillance pathway"/>
    <property type="evidence" value="ECO:0007669"/>
    <property type="project" value="TreeGrafter"/>
</dbReference>
<comment type="similarity">
    <text evidence="8">Belongs to the exosome component 10/RRP6 family.</text>
</comment>
<dbReference type="PANTHER" id="PTHR12124:SF47">
    <property type="entry name" value="EXOSOME COMPONENT 10"/>
    <property type="match status" value="1"/>
</dbReference>
<dbReference type="GO" id="GO:0071035">
    <property type="term" value="P:nuclear polyadenylation-dependent rRNA catabolic process"/>
    <property type="evidence" value="ECO:0007669"/>
    <property type="project" value="TreeGrafter"/>
</dbReference>
<dbReference type="EMBL" id="CAMPGE010026521">
    <property type="protein sequence ID" value="CAI2384204.1"/>
    <property type="molecule type" value="Genomic_DNA"/>
</dbReference>
<dbReference type="GO" id="GO:0003727">
    <property type="term" value="F:single-stranded RNA binding"/>
    <property type="evidence" value="ECO:0007669"/>
    <property type="project" value="TreeGrafter"/>
</dbReference>
<dbReference type="InterPro" id="IPR044876">
    <property type="entry name" value="HRDC_dom_sf"/>
</dbReference>
<dbReference type="GO" id="GO:0071040">
    <property type="term" value="P:nuclear polyadenylation-dependent antisense transcript catabolic process"/>
    <property type="evidence" value="ECO:0007669"/>
    <property type="project" value="TreeGrafter"/>
</dbReference>
<evidence type="ECO:0000313" key="11">
    <source>
        <dbReference type="EMBL" id="CAI2384204.1"/>
    </source>
</evidence>
<dbReference type="Pfam" id="PF00570">
    <property type="entry name" value="HRDC"/>
    <property type="match status" value="1"/>
</dbReference>
<evidence type="ECO:0000256" key="1">
    <source>
        <dbReference type="ARBA" id="ARBA00004123"/>
    </source>
</evidence>
<dbReference type="GO" id="GO:0000176">
    <property type="term" value="C:nuclear exosome (RNase complex)"/>
    <property type="evidence" value="ECO:0007669"/>
    <property type="project" value="InterPro"/>
</dbReference>
<accession>A0AAD1Y3Z3</accession>
<keyword evidence="3" id="KW-0540">Nuclease</keyword>
<dbReference type="InterPro" id="IPR012588">
    <property type="entry name" value="Exosome-assoc_fac_Rrp6_N"/>
</dbReference>
<feature type="region of interest" description="Disordered" evidence="9">
    <location>
        <begin position="578"/>
        <end position="616"/>
    </location>
</feature>
<dbReference type="Pfam" id="PF08066">
    <property type="entry name" value="PMC2NT"/>
    <property type="match status" value="1"/>
</dbReference>
<dbReference type="GO" id="GO:0000175">
    <property type="term" value="F:3'-5'-RNA exonuclease activity"/>
    <property type="evidence" value="ECO:0007669"/>
    <property type="project" value="InterPro"/>
</dbReference>
<evidence type="ECO:0000256" key="5">
    <source>
        <dbReference type="ARBA" id="ARBA00022835"/>
    </source>
</evidence>
<dbReference type="SUPFAM" id="SSF47819">
    <property type="entry name" value="HRDC-like"/>
    <property type="match status" value="1"/>
</dbReference>
<feature type="compositionally biased region" description="Basic residues" evidence="9">
    <location>
        <begin position="849"/>
        <end position="866"/>
    </location>
</feature>
<dbReference type="SMART" id="SM00341">
    <property type="entry name" value="HRDC"/>
    <property type="match status" value="1"/>
</dbReference>
<dbReference type="GO" id="GO:0071037">
    <property type="term" value="P:nuclear polyadenylation-dependent snRNA catabolic process"/>
    <property type="evidence" value="ECO:0007669"/>
    <property type="project" value="TreeGrafter"/>
</dbReference>
<dbReference type="GO" id="GO:0071044">
    <property type="term" value="P:histone mRNA catabolic process"/>
    <property type="evidence" value="ECO:0007669"/>
    <property type="project" value="TreeGrafter"/>
</dbReference>
<evidence type="ECO:0000259" key="10">
    <source>
        <dbReference type="PROSITE" id="PS50967"/>
    </source>
</evidence>
<dbReference type="InterPro" id="IPR049559">
    <property type="entry name" value="Rrp6p-like_exo"/>
</dbReference>
<dbReference type="GO" id="GO:0005730">
    <property type="term" value="C:nucleolus"/>
    <property type="evidence" value="ECO:0007669"/>
    <property type="project" value="TreeGrafter"/>
</dbReference>
<evidence type="ECO:0000256" key="9">
    <source>
        <dbReference type="SAM" id="MobiDB-lite"/>
    </source>
</evidence>
<evidence type="ECO:0000256" key="4">
    <source>
        <dbReference type="ARBA" id="ARBA00022801"/>
    </source>
</evidence>
<dbReference type="SUPFAM" id="SSF53098">
    <property type="entry name" value="Ribonuclease H-like"/>
    <property type="match status" value="1"/>
</dbReference>
<keyword evidence="6" id="KW-0269">Exonuclease</keyword>